<sequence>MIVLLLLTGLFFTIILKGLQFRHLGPALHLALIQRKDPVGDGDVSHYQALTTALAATVGTGNIVGVASAIAVGGPGALFWMWMTGLVGMATKYAEAVLGVKYRHTDAAGEKSGGPAFYLTNGVGGTFGRVLGIFFAIATAIAAFGIGNMVQSNATTTNLEFAFGIPTIISAAILTVLAGVVILGGIRSIGLVTSVLIPVMALFYIACATVVLLVNVTAIPGAIATIVSSAFTGTAATGGFLGAGLMLVIRQGVARGIFSNESGLGTGGIAAAAAQTREPVRQALVSMTQTFIDTLVICTFTGLAIVVTGVWTEGGDGGNFTQLAFATALGNIGPIVVAVGLALFAFSTLLGWAYYGERNMEYLFGRRVVVPYRLLFIAGIFIGSLATLDAVFAFSDVMNGLMAFPNLVGLLLLSGVVLRETRSYFQRQGMERAGIR</sequence>
<keyword evidence="3 9" id="KW-0813">Transport</keyword>
<evidence type="ECO:0000256" key="4">
    <source>
        <dbReference type="ARBA" id="ARBA00022475"/>
    </source>
</evidence>
<evidence type="ECO:0000256" key="1">
    <source>
        <dbReference type="ARBA" id="ARBA00004651"/>
    </source>
</evidence>
<dbReference type="PRINTS" id="PR00175">
    <property type="entry name" value="NAALASMPORT"/>
</dbReference>
<feature type="transmembrane region" description="Helical" evidence="9">
    <location>
        <begin position="291"/>
        <end position="312"/>
    </location>
</feature>
<feature type="transmembrane region" description="Helical" evidence="9">
    <location>
        <begin position="161"/>
        <end position="183"/>
    </location>
</feature>
<evidence type="ECO:0000313" key="10">
    <source>
        <dbReference type="EMBL" id="TCJ16975.1"/>
    </source>
</evidence>
<comment type="similarity">
    <text evidence="2 9">Belongs to the alanine or glycine:cation symporter (AGCS) (TC 2.A.25) family.</text>
</comment>
<comment type="caution">
    <text evidence="10">The sequence shown here is derived from an EMBL/GenBank/DDBJ whole genome shotgun (WGS) entry which is preliminary data.</text>
</comment>
<gene>
    <name evidence="10" type="ORF">E0L93_08850</name>
</gene>
<evidence type="ECO:0000256" key="8">
    <source>
        <dbReference type="ARBA" id="ARBA00023136"/>
    </source>
</evidence>
<comment type="subcellular location">
    <subcellularLocation>
        <location evidence="1 9">Cell membrane</location>
        <topology evidence="1 9">Multi-pass membrane protein</topology>
    </subcellularLocation>
</comment>
<dbReference type="Gene3D" id="1.20.1740.10">
    <property type="entry name" value="Amino acid/polyamine transporter I"/>
    <property type="match status" value="1"/>
</dbReference>
<dbReference type="Pfam" id="PF01235">
    <property type="entry name" value="Na_Ala_symp"/>
    <property type="match status" value="1"/>
</dbReference>
<feature type="transmembrane region" description="Helical" evidence="9">
    <location>
        <begin position="400"/>
        <end position="418"/>
    </location>
</feature>
<keyword evidence="11" id="KW-1185">Reference proteome</keyword>
<proteinExistence type="inferred from homology"/>
<dbReference type="GO" id="GO:0005886">
    <property type="term" value="C:plasma membrane"/>
    <property type="evidence" value="ECO:0007669"/>
    <property type="project" value="UniProtKB-SubCell"/>
</dbReference>
<evidence type="ECO:0000313" key="11">
    <source>
        <dbReference type="Proteomes" id="UP000295244"/>
    </source>
</evidence>
<feature type="transmembrane region" description="Helical" evidence="9">
    <location>
        <begin position="222"/>
        <end position="249"/>
    </location>
</feature>
<keyword evidence="5 9" id="KW-0812">Transmembrane</keyword>
<feature type="transmembrane region" description="Helical" evidence="9">
    <location>
        <begin position="332"/>
        <end position="354"/>
    </location>
</feature>
<dbReference type="PANTHER" id="PTHR30330">
    <property type="entry name" value="AGSS FAMILY TRANSPORTER, SODIUM-ALANINE"/>
    <property type="match status" value="1"/>
</dbReference>
<evidence type="ECO:0000256" key="5">
    <source>
        <dbReference type="ARBA" id="ARBA00022692"/>
    </source>
</evidence>
<feature type="transmembrane region" description="Helical" evidence="9">
    <location>
        <begin position="195"/>
        <end position="216"/>
    </location>
</feature>
<dbReference type="NCBIfam" id="TIGR00835">
    <property type="entry name" value="agcS"/>
    <property type="match status" value="1"/>
</dbReference>
<feature type="transmembrane region" description="Helical" evidence="9">
    <location>
        <begin position="374"/>
        <end position="394"/>
    </location>
</feature>
<feature type="transmembrane region" description="Helical" evidence="9">
    <location>
        <begin position="130"/>
        <end position="149"/>
    </location>
</feature>
<dbReference type="FunFam" id="1.20.1740.10:FF:000004">
    <property type="entry name" value="Sodium:alanine symporter family protein"/>
    <property type="match status" value="1"/>
</dbReference>
<evidence type="ECO:0000256" key="6">
    <source>
        <dbReference type="ARBA" id="ARBA00022847"/>
    </source>
</evidence>
<keyword evidence="8 9" id="KW-0472">Membrane</keyword>
<evidence type="ECO:0000256" key="9">
    <source>
        <dbReference type="RuleBase" id="RU363064"/>
    </source>
</evidence>
<reference evidence="10 11" key="1">
    <citation type="submission" date="2019-03" db="EMBL/GenBank/DDBJ databases">
        <title>Whole genome sequence of a novel Rubrobacter taiwanensis strain, isolated from Yellowstone National Park.</title>
        <authorList>
            <person name="Freed S."/>
            <person name="Ramaley R.F."/>
            <person name="Kyndt J.A."/>
        </authorList>
    </citation>
    <scope>NUCLEOTIDE SEQUENCE [LARGE SCALE GENOMIC DNA]</scope>
    <source>
        <strain evidence="10 11">Yellowstone</strain>
    </source>
</reference>
<dbReference type="GO" id="GO:0005283">
    <property type="term" value="F:amino acid:sodium symporter activity"/>
    <property type="evidence" value="ECO:0007669"/>
    <property type="project" value="InterPro"/>
</dbReference>
<evidence type="ECO:0000256" key="2">
    <source>
        <dbReference type="ARBA" id="ARBA00009261"/>
    </source>
</evidence>
<dbReference type="EMBL" id="SKBU01000015">
    <property type="protein sequence ID" value="TCJ16975.1"/>
    <property type="molecule type" value="Genomic_DNA"/>
</dbReference>
<feature type="transmembrane region" description="Helical" evidence="9">
    <location>
        <begin position="63"/>
        <end position="83"/>
    </location>
</feature>
<dbReference type="PANTHER" id="PTHR30330:SF3">
    <property type="entry name" value="TRANSCRIPTIONAL REGULATOR, LRP FAMILY"/>
    <property type="match status" value="1"/>
</dbReference>
<organism evidence="10 11">
    <name type="scientific">Rubrobacter taiwanensis</name>
    <dbReference type="NCBI Taxonomy" id="185139"/>
    <lineage>
        <taxon>Bacteria</taxon>
        <taxon>Bacillati</taxon>
        <taxon>Actinomycetota</taxon>
        <taxon>Rubrobacteria</taxon>
        <taxon>Rubrobacterales</taxon>
        <taxon>Rubrobacteraceae</taxon>
        <taxon>Rubrobacter</taxon>
    </lineage>
</organism>
<keyword evidence="4 9" id="KW-1003">Cell membrane</keyword>
<dbReference type="InterPro" id="IPR001463">
    <property type="entry name" value="Na/Ala_symport"/>
</dbReference>
<dbReference type="OrthoDB" id="9806926at2"/>
<dbReference type="AlphaFoldDB" id="A0A4R1BI52"/>
<keyword evidence="7 9" id="KW-1133">Transmembrane helix</keyword>
<name>A0A4R1BI52_9ACTN</name>
<evidence type="ECO:0000256" key="7">
    <source>
        <dbReference type="ARBA" id="ARBA00022989"/>
    </source>
</evidence>
<evidence type="ECO:0000256" key="3">
    <source>
        <dbReference type="ARBA" id="ARBA00022448"/>
    </source>
</evidence>
<accession>A0A4R1BI52</accession>
<dbReference type="Proteomes" id="UP000295244">
    <property type="component" value="Unassembled WGS sequence"/>
</dbReference>
<protein>
    <submittedName>
        <fullName evidence="10">Sodium:alanine symporter family protein</fullName>
    </submittedName>
</protein>
<keyword evidence="6 9" id="KW-0769">Symport</keyword>